<dbReference type="InterPro" id="IPR015424">
    <property type="entry name" value="PyrdxlP-dep_Trfase"/>
</dbReference>
<name>A1CGI9_ASPCL</name>
<proteinExistence type="predicted"/>
<evidence type="ECO:0000313" key="1">
    <source>
        <dbReference type="EMBL" id="EAW11069.1"/>
    </source>
</evidence>
<reference evidence="1 2" key="1">
    <citation type="journal article" date="2008" name="PLoS Genet.">
        <title>Genomic islands in the pathogenic filamentous fungus Aspergillus fumigatus.</title>
        <authorList>
            <person name="Fedorova N.D."/>
            <person name="Khaldi N."/>
            <person name="Joardar V.S."/>
            <person name="Maiti R."/>
            <person name="Amedeo P."/>
            <person name="Anderson M.J."/>
            <person name="Crabtree J."/>
            <person name="Silva J.C."/>
            <person name="Badger J.H."/>
            <person name="Albarraq A."/>
            <person name="Angiuoli S."/>
            <person name="Bussey H."/>
            <person name="Bowyer P."/>
            <person name="Cotty P.J."/>
            <person name="Dyer P.S."/>
            <person name="Egan A."/>
            <person name="Galens K."/>
            <person name="Fraser-Liggett C.M."/>
            <person name="Haas B.J."/>
            <person name="Inman J.M."/>
            <person name="Kent R."/>
            <person name="Lemieux S."/>
            <person name="Malavazi I."/>
            <person name="Orvis J."/>
            <person name="Roemer T."/>
            <person name="Ronning C.M."/>
            <person name="Sundaram J.P."/>
            <person name="Sutton G."/>
            <person name="Turner G."/>
            <person name="Venter J.C."/>
            <person name="White O.R."/>
            <person name="Whitty B.R."/>
            <person name="Youngman P."/>
            <person name="Wolfe K.H."/>
            <person name="Goldman G.H."/>
            <person name="Wortman J.R."/>
            <person name="Jiang B."/>
            <person name="Denning D.W."/>
            <person name="Nierman W.C."/>
        </authorList>
    </citation>
    <scope>NUCLEOTIDE SEQUENCE [LARGE SCALE GENOMIC DNA]</scope>
    <source>
        <strain evidence="2">ATCC 1007 / CBS 513.65 / DSM 816 / NCTC 3887 / NRRL 1</strain>
    </source>
</reference>
<sequence>MASEVVPVGIAQEAVAIALERSREALATGLVELQARRDVVHPELHGLPVGVPAGGWSLLVRVSGLGLDGKTASERRLKHAVCATVMNKWGEEHGKPYIRYVFLYEPVSRLQGSGAKVRKALDVQWTGPLA</sequence>
<dbReference type="KEGG" id="act:ACLA_067050"/>
<dbReference type="Gene3D" id="3.40.640.10">
    <property type="entry name" value="Type I PLP-dependent aspartate aminotransferase-like (Major domain)"/>
    <property type="match status" value="1"/>
</dbReference>
<dbReference type="STRING" id="344612.A1CGI9"/>
<keyword evidence="2" id="KW-1185">Reference proteome</keyword>
<dbReference type="GeneID" id="4704566"/>
<dbReference type="Proteomes" id="UP000006701">
    <property type="component" value="Unassembled WGS sequence"/>
</dbReference>
<protein>
    <submittedName>
        <fullName evidence="1">Uncharacterized protein</fullName>
    </submittedName>
</protein>
<organism evidence="1 2">
    <name type="scientific">Aspergillus clavatus (strain ATCC 1007 / CBS 513.65 / DSM 816 / NCTC 3887 / NRRL 1 / QM 1276 / 107)</name>
    <dbReference type="NCBI Taxonomy" id="344612"/>
    <lineage>
        <taxon>Eukaryota</taxon>
        <taxon>Fungi</taxon>
        <taxon>Dikarya</taxon>
        <taxon>Ascomycota</taxon>
        <taxon>Pezizomycotina</taxon>
        <taxon>Eurotiomycetes</taxon>
        <taxon>Eurotiomycetidae</taxon>
        <taxon>Eurotiales</taxon>
        <taxon>Aspergillaceae</taxon>
        <taxon>Aspergillus</taxon>
        <taxon>Aspergillus subgen. Fumigati</taxon>
    </lineage>
</organism>
<dbReference type="InterPro" id="IPR015421">
    <property type="entry name" value="PyrdxlP-dep_Trfase_major"/>
</dbReference>
<evidence type="ECO:0000313" key="2">
    <source>
        <dbReference type="Proteomes" id="UP000006701"/>
    </source>
</evidence>
<dbReference type="RefSeq" id="XP_001272495.1">
    <property type="nucleotide sequence ID" value="XM_001272494.1"/>
</dbReference>
<gene>
    <name evidence="1" type="ORF">ACLA_067050</name>
</gene>
<dbReference type="OrthoDB" id="2108at2759"/>
<dbReference type="EMBL" id="DS027053">
    <property type="protein sequence ID" value="EAW11069.1"/>
    <property type="molecule type" value="Genomic_DNA"/>
</dbReference>
<dbReference type="HOGENOM" id="CLU_147966_0_0_1"/>
<dbReference type="AlphaFoldDB" id="A1CGI9"/>
<dbReference type="SUPFAM" id="SSF53383">
    <property type="entry name" value="PLP-dependent transferases"/>
    <property type="match status" value="1"/>
</dbReference>
<dbReference type="VEuPathDB" id="FungiDB:ACLA_067050"/>
<accession>A1CGI9</accession>